<name>A0A1G4QNJ6_9CAUL</name>
<dbReference type="SUPFAM" id="SSF51161">
    <property type="entry name" value="Trimeric LpxA-like enzymes"/>
    <property type="match status" value="1"/>
</dbReference>
<accession>A0A1G4QNJ6</accession>
<dbReference type="Pfam" id="PF00132">
    <property type="entry name" value="Hexapep"/>
    <property type="match status" value="1"/>
</dbReference>
<dbReference type="RefSeq" id="WP_090645358.1">
    <property type="nucleotide sequence ID" value="NZ_CBCRYE010000001.1"/>
</dbReference>
<organism evidence="4 5">
    <name type="scientific">Asticcacaulis taihuensis</name>
    <dbReference type="NCBI Taxonomy" id="260084"/>
    <lineage>
        <taxon>Bacteria</taxon>
        <taxon>Pseudomonadati</taxon>
        <taxon>Pseudomonadota</taxon>
        <taxon>Alphaproteobacteria</taxon>
        <taxon>Caulobacterales</taxon>
        <taxon>Caulobacteraceae</taxon>
        <taxon>Asticcacaulis</taxon>
    </lineage>
</organism>
<dbReference type="GO" id="GO:0009001">
    <property type="term" value="F:serine O-acetyltransferase activity"/>
    <property type="evidence" value="ECO:0007669"/>
    <property type="project" value="InterPro"/>
</dbReference>
<dbReference type="AlphaFoldDB" id="A0A1G4QNJ6"/>
<gene>
    <name evidence="4" type="ORF">SAMN02927928_1396</name>
</gene>
<evidence type="ECO:0000313" key="4">
    <source>
        <dbReference type="EMBL" id="SCW46180.1"/>
    </source>
</evidence>
<keyword evidence="2 4" id="KW-0808">Transferase</keyword>
<dbReference type="InterPro" id="IPR011004">
    <property type="entry name" value="Trimer_LpxA-like_sf"/>
</dbReference>
<sequence length="151" mass="16414">MLRKWISNPEYRVISTLYFCKNIEEKGLPFRFLARYLWRRYIIGAGLMISPNAKIGKNLHLPHPIGIVISEDACLGDDVTVYQNVTLGRKTADCMGAPIIDNNVIIYAGAVILGSIKIGAGSVIGANAVVTRDVPPGVILAGIPARIISRI</sequence>
<keyword evidence="3" id="KW-0012">Acyltransferase</keyword>
<comment type="similarity">
    <text evidence="1">Belongs to the transferase hexapeptide repeat family.</text>
</comment>
<evidence type="ECO:0000313" key="5">
    <source>
        <dbReference type="Proteomes" id="UP000199150"/>
    </source>
</evidence>
<dbReference type="InterPro" id="IPR045304">
    <property type="entry name" value="LbH_SAT"/>
</dbReference>
<reference evidence="5" key="1">
    <citation type="submission" date="2016-10" db="EMBL/GenBank/DDBJ databases">
        <authorList>
            <person name="Varghese N."/>
            <person name="Submissions S."/>
        </authorList>
    </citation>
    <scope>NUCLEOTIDE SEQUENCE [LARGE SCALE GENOMIC DNA]</scope>
    <source>
        <strain evidence="5">CGMCC 1.3431</strain>
    </source>
</reference>
<dbReference type="CDD" id="cd03354">
    <property type="entry name" value="LbH_SAT"/>
    <property type="match status" value="1"/>
</dbReference>
<dbReference type="InterPro" id="IPR001451">
    <property type="entry name" value="Hexapep"/>
</dbReference>
<dbReference type="Gene3D" id="2.160.10.10">
    <property type="entry name" value="Hexapeptide repeat proteins"/>
    <property type="match status" value="1"/>
</dbReference>
<protein>
    <submittedName>
        <fullName evidence="4">Serine O-acetyltransferase</fullName>
    </submittedName>
</protein>
<evidence type="ECO:0000256" key="3">
    <source>
        <dbReference type="ARBA" id="ARBA00023315"/>
    </source>
</evidence>
<dbReference type="PANTHER" id="PTHR42811">
    <property type="entry name" value="SERINE ACETYLTRANSFERASE"/>
    <property type="match status" value="1"/>
</dbReference>
<dbReference type="GO" id="GO:0005737">
    <property type="term" value="C:cytoplasm"/>
    <property type="evidence" value="ECO:0007669"/>
    <property type="project" value="InterPro"/>
</dbReference>
<dbReference type="GO" id="GO:0006535">
    <property type="term" value="P:cysteine biosynthetic process from serine"/>
    <property type="evidence" value="ECO:0007669"/>
    <property type="project" value="InterPro"/>
</dbReference>
<dbReference type="Proteomes" id="UP000199150">
    <property type="component" value="Unassembled WGS sequence"/>
</dbReference>
<dbReference type="InterPro" id="IPR005881">
    <property type="entry name" value="Ser_O-AcTrfase"/>
</dbReference>
<evidence type="ECO:0000256" key="2">
    <source>
        <dbReference type="ARBA" id="ARBA00022679"/>
    </source>
</evidence>
<dbReference type="PIRSF" id="PIRSF000441">
    <property type="entry name" value="CysE"/>
    <property type="match status" value="1"/>
</dbReference>
<proteinExistence type="inferred from homology"/>
<dbReference type="EMBL" id="FMTS01000001">
    <property type="protein sequence ID" value="SCW46180.1"/>
    <property type="molecule type" value="Genomic_DNA"/>
</dbReference>
<evidence type="ECO:0000256" key="1">
    <source>
        <dbReference type="ARBA" id="ARBA00007274"/>
    </source>
</evidence>
<dbReference type="STRING" id="260084.SAMN02927928_1396"/>
<keyword evidence="5" id="KW-1185">Reference proteome</keyword>
<dbReference type="OrthoDB" id="7545269at2"/>